<dbReference type="EMBL" id="JQDR03007235">
    <property type="protein sequence ID" value="KAA0198909.1"/>
    <property type="molecule type" value="Genomic_DNA"/>
</dbReference>
<feature type="compositionally biased region" description="Acidic residues" evidence="1">
    <location>
        <begin position="471"/>
        <end position="484"/>
    </location>
</feature>
<feature type="compositionally biased region" description="Low complexity" evidence="1">
    <location>
        <begin position="64"/>
        <end position="84"/>
    </location>
</feature>
<feature type="region of interest" description="Disordered" evidence="1">
    <location>
        <begin position="898"/>
        <end position="944"/>
    </location>
</feature>
<dbReference type="AlphaFoldDB" id="A0A6A0H4D7"/>
<proteinExistence type="predicted"/>
<dbReference type="Proteomes" id="UP000711488">
    <property type="component" value="Unassembled WGS sequence"/>
</dbReference>
<feature type="region of interest" description="Disordered" evidence="1">
    <location>
        <begin position="127"/>
        <end position="268"/>
    </location>
</feature>
<protein>
    <submittedName>
        <fullName evidence="2">Uncharacterized protein</fullName>
    </submittedName>
</protein>
<feature type="compositionally biased region" description="Low complexity" evidence="1">
    <location>
        <begin position="907"/>
        <end position="922"/>
    </location>
</feature>
<gene>
    <name evidence="2" type="ORF">HAZT_HAZT002847</name>
</gene>
<feature type="region of interest" description="Disordered" evidence="1">
    <location>
        <begin position="364"/>
        <end position="425"/>
    </location>
</feature>
<reference evidence="2" key="2">
    <citation type="journal article" date="2018" name="Environ. Sci. Technol.">
        <title>The Toxicogenome of Hyalella azteca: A Model for Sediment Ecotoxicology and Evolutionary Toxicology.</title>
        <authorList>
            <person name="Poynton H.C."/>
            <person name="Hasenbein S."/>
            <person name="Benoit J.B."/>
            <person name="Sepulveda M.S."/>
            <person name="Poelchau M.F."/>
            <person name="Hughes D.S.T."/>
            <person name="Murali S.C."/>
            <person name="Chen S."/>
            <person name="Glastad K.M."/>
            <person name="Goodisman M.A.D."/>
            <person name="Werren J.H."/>
            <person name="Vineis J.H."/>
            <person name="Bowen J.L."/>
            <person name="Friedrich M."/>
            <person name="Jones J."/>
            <person name="Robertson H.M."/>
            <person name="Feyereisen R."/>
            <person name="Mechler-Hickson A."/>
            <person name="Mathers N."/>
            <person name="Lee C.E."/>
            <person name="Colbourne J.K."/>
            <person name="Biales A."/>
            <person name="Johnston J.S."/>
            <person name="Wellborn G.A."/>
            <person name="Rosendale A.J."/>
            <person name="Cridge A.G."/>
            <person name="Munoz-Torres M.C."/>
            <person name="Bain P.A."/>
            <person name="Manny A.R."/>
            <person name="Major K.M."/>
            <person name="Lambert F.N."/>
            <person name="Vulpe C.D."/>
            <person name="Tuck P."/>
            <person name="Blalock B.J."/>
            <person name="Lin Y.Y."/>
            <person name="Smith M.E."/>
            <person name="Ochoa-Acuna H."/>
            <person name="Chen M.M."/>
            <person name="Childers C.P."/>
            <person name="Qu J."/>
            <person name="Dugan S."/>
            <person name="Lee S.L."/>
            <person name="Chao H."/>
            <person name="Dinh H."/>
            <person name="Han Y."/>
            <person name="Doddapaneni H."/>
            <person name="Worley K.C."/>
            <person name="Muzny D.M."/>
            <person name="Gibbs R.A."/>
            <person name="Richards S."/>
        </authorList>
    </citation>
    <scope>NUCLEOTIDE SEQUENCE</scope>
    <source>
        <strain evidence="2">HAZT.00-mixed</strain>
        <tissue evidence="2">Whole organism</tissue>
    </source>
</reference>
<organism evidence="2">
    <name type="scientific">Hyalella azteca</name>
    <name type="common">Amphipod</name>
    <dbReference type="NCBI Taxonomy" id="294128"/>
    <lineage>
        <taxon>Eukaryota</taxon>
        <taxon>Metazoa</taxon>
        <taxon>Ecdysozoa</taxon>
        <taxon>Arthropoda</taxon>
        <taxon>Crustacea</taxon>
        <taxon>Multicrustacea</taxon>
        <taxon>Malacostraca</taxon>
        <taxon>Eumalacostraca</taxon>
        <taxon>Peracarida</taxon>
        <taxon>Amphipoda</taxon>
        <taxon>Senticaudata</taxon>
        <taxon>Talitrida</taxon>
        <taxon>Talitroidea</taxon>
        <taxon>Hyalellidae</taxon>
        <taxon>Hyalella</taxon>
    </lineage>
</organism>
<feature type="compositionally biased region" description="Acidic residues" evidence="1">
    <location>
        <begin position="191"/>
        <end position="204"/>
    </location>
</feature>
<evidence type="ECO:0000256" key="1">
    <source>
        <dbReference type="SAM" id="MobiDB-lite"/>
    </source>
</evidence>
<feature type="region of interest" description="Disordered" evidence="1">
    <location>
        <begin position="37"/>
        <end position="110"/>
    </location>
</feature>
<feature type="compositionally biased region" description="Polar residues" evidence="1">
    <location>
        <begin position="386"/>
        <end position="397"/>
    </location>
</feature>
<evidence type="ECO:0000313" key="2">
    <source>
        <dbReference type="EMBL" id="KAA0198909.1"/>
    </source>
</evidence>
<reference evidence="2" key="1">
    <citation type="submission" date="2014-08" db="EMBL/GenBank/DDBJ databases">
        <authorList>
            <person name="Murali S."/>
            <person name="Richards S."/>
            <person name="Bandaranaike D."/>
            <person name="Bellair M."/>
            <person name="Blankenburg K."/>
            <person name="Chao H."/>
            <person name="Dinh H."/>
            <person name="Doddapaneni H."/>
            <person name="Dugan-Rocha S."/>
            <person name="Elkadiri S."/>
            <person name="Gnanaolivu R."/>
            <person name="Hughes D."/>
            <person name="Lee S."/>
            <person name="Li M."/>
            <person name="Ming W."/>
            <person name="Munidasa M."/>
            <person name="Muniz J."/>
            <person name="Nguyen L."/>
            <person name="Osuji N."/>
            <person name="Pu L.-L."/>
            <person name="Puazo M."/>
            <person name="Skinner E."/>
            <person name="Qu C."/>
            <person name="Quiroz J."/>
            <person name="Raj R."/>
            <person name="Weissenberger G."/>
            <person name="Xin Y."/>
            <person name="Zou X."/>
            <person name="Han Y."/>
            <person name="Worley K."/>
            <person name="Muzny D."/>
            <person name="Gibbs R."/>
        </authorList>
    </citation>
    <scope>NUCLEOTIDE SEQUENCE</scope>
    <source>
        <strain evidence="2">HAZT.00-mixed</strain>
        <tissue evidence="2">Whole organism</tissue>
    </source>
</reference>
<comment type="caution">
    <text evidence="2">The sequence shown here is derived from an EMBL/GenBank/DDBJ whole genome shotgun (WGS) entry which is preliminary data.</text>
</comment>
<feature type="compositionally biased region" description="Polar residues" evidence="1">
    <location>
        <begin position="446"/>
        <end position="455"/>
    </location>
</feature>
<sequence>MADGSWDFVPFEVRGRSWSTRLNRTSATLLRNKEISDMFASSGEQQQKEESSGVGKKRKRKSKQSNTAEPEAAASQASPSLPEAGDLSHHDTSHDECPPPCDEIEAPDGNAAQELVFSDCWCWPKLTNNDDVDDANELAESRRQLRPRRNAGDDGASGSRVADSEDISGDDSEVDRAYVPPEGGTSSASEPEGDEVESSVESDPDDPKTPGETEQQRHLRHRRIKRRMRAPRLGKPYSQAPSALASRHGYNVQEATDPERSLPRKVMTSKTISDVEVDEDDEAEASSGRVTLGGVDVFRNVSAHHQQIKKARPPPCREEPFLGHTAEDDLSRLLGDTSELLYKIEHYLIQVGARQVLTRAVKELSKKKKRKTPKKERYSDEFGPAYSQSGGSSQDCDASQVAGQPPSDPGSSSSSSPSSNEEDDDAAMLPSELITRMGNAAKEGETTTNTSQTARKTAKRDQGGKDGGAVVEEEGESQEEEEEGGTAMLERREGNPVVTQAVTWYHSLATQQSFPKLLEVLKNFHKDLANVDKSTKGKEAAKVTFKHFPAVICCYIVSLDPEDRKEMELKDVLRALNTAMVAFRNKIGNTLRQETIKRYLQSVTKFGLYVTTLQLEPEVIGNFHFSNIKALVSRQCAIVSNDQETFALYEPIDERNIRTNISLEAVNKHMQSPYIQQYVDKCLEVSGLLDRSLPVALGLAPWAPSRQTAGQVRGILITFLGMSTARRSLEMATFDMHSFRNPVLIEDDHVLYKVRRHKTGKSLLCYIAAEGPYSDLLQAYVKHYRTMFTMDVRPQAPVFVSGNSSFTDAKILLVSAIGTITEAIFKIEGEHRFTLRKFRKFYSSLNKDVAGDDDNAINEMALIPNRSIHRGWSQKCEKMNQPALDSVDMLIVEDIRRKMGSTGPGGAPAAVPASASAAAPADNPDDDSSDEVVTKIRPTPTFAE</sequence>
<feature type="compositionally biased region" description="Basic residues" evidence="1">
    <location>
        <begin position="218"/>
        <end position="232"/>
    </location>
</feature>
<feature type="compositionally biased region" description="Acidic residues" evidence="1">
    <location>
        <begin position="164"/>
        <end position="173"/>
    </location>
</feature>
<feature type="compositionally biased region" description="Basic and acidic residues" evidence="1">
    <location>
        <begin position="205"/>
        <end position="217"/>
    </location>
</feature>
<feature type="compositionally biased region" description="Basic and acidic residues" evidence="1">
    <location>
        <begin position="86"/>
        <end position="97"/>
    </location>
</feature>
<accession>A0A6A0H4D7</accession>
<reference evidence="2" key="3">
    <citation type="submission" date="2019-06" db="EMBL/GenBank/DDBJ databases">
        <authorList>
            <person name="Poynton C."/>
            <person name="Hasenbein S."/>
            <person name="Benoit J.B."/>
            <person name="Sepulveda M.S."/>
            <person name="Poelchau M.F."/>
            <person name="Murali S.C."/>
            <person name="Chen S."/>
            <person name="Glastad K.M."/>
            <person name="Werren J.H."/>
            <person name="Vineis J.H."/>
            <person name="Bowen J.L."/>
            <person name="Friedrich M."/>
            <person name="Jones J."/>
            <person name="Robertson H.M."/>
            <person name="Feyereisen R."/>
            <person name="Mechler-Hickson A."/>
            <person name="Mathers N."/>
            <person name="Lee C.E."/>
            <person name="Colbourne J.K."/>
            <person name="Biales A."/>
            <person name="Johnston J.S."/>
            <person name="Wellborn G.A."/>
            <person name="Rosendale A.J."/>
            <person name="Cridge A.G."/>
            <person name="Munoz-Torres M.C."/>
            <person name="Bain P.A."/>
            <person name="Manny A.R."/>
            <person name="Major K.M."/>
            <person name="Lambert F.N."/>
            <person name="Vulpe C.D."/>
            <person name="Tuck P."/>
            <person name="Blalock B.J."/>
            <person name="Lin Y.-Y."/>
            <person name="Smith M.E."/>
            <person name="Ochoa-Acuna H."/>
            <person name="Chen M.-J.M."/>
            <person name="Childers C.P."/>
            <person name="Qu J."/>
            <person name="Dugan S."/>
            <person name="Lee S.L."/>
            <person name="Chao H."/>
            <person name="Dinh H."/>
            <person name="Han Y."/>
            <person name="Doddapaneni H."/>
            <person name="Worley K.C."/>
            <person name="Muzny D.M."/>
            <person name="Gibbs R.A."/>
            <person name="Richards S."/>
        </authorList>
    </citation>
    <scope>NUCLEOTIDE SEQUENCE</scope>
    <source>
        <strain evidence="2">HAZT.00-mixed</strain>
        <tissue evidence="2">Whole organism</tissue>
    </source>
</reference>
<feature type="compositionally biased region" description="Low complexity" evidence="1">
    <location>
        <begin position="409"/>
        <end position="419"/>
    </location>
</feature>
<name>A0A6A0H4D7_HYAAZ</name>
<feature type="compositionally biased region" description="Basic residues" evidence="1">
    <location>
        <begin position="365"/>
        <end position="374"/>
    </location>
</feature>
<feature type="region of interest" description="Disordered" evidence="1">
    <location>
        <begin position="439"/>
        <end position="494"/>
    </location>
</feature>